<sequence>MNITELLQTSINTLYFNYKIFGIRNMLNFYAIIGPHTKFGTLTKGAVILRNPSFACLKIGVGEGSFHHGKAYTSFVSIGNNSCLDVIGKASIARGGY</sequence>
<evidence type="ECO:0000313" key="1">
    <source>
        <dbReference type="EMBL" id="MBM6674974.1"/>
    </source>
</evidence>
<gene>
    <name evidence="1" type="ORF">H6A34_14015</name>
</gene>
<reference evidence="1" key="1">
    <citation type="submission" date="2020-08" db="EMBL/GenBank/DDBJ databases">
        <authorList>
            <person name="Cejkova D."/>
            <person name="Kubasova T."/>
            <person name="Jahodarova E."/>
            <person name="Rychlik I."/>
        </authorList>
    </citation>
    <scope>NUCLEOTIDE SEQUENCE</scope>
    <source>
        <strain evidence="1">An824</strain>
    </source>
</reference>
<dbReference type="RefSeq" id="WP_205106020.1">
    <property type="nucleotide sequence ID" value="NZ_JACJJG010000173.1"/>
</dbReference>
<dbReference type="EMBL" id="JACJJG010000173">
    <property type="protein sequence ID" value="MBM6674974.1"/>
    <property type="molecule type" value="Genomic_DNA"/>
</dbReference>
<proteinExistence type="predicted"/>
<evidence type="ECO:0000313" key="2">
    <source>
        <dbReference type="Proteomes" id="UP000706891"/>
    </source>
</evidence>
<protein>
    <submittedName>
        <fullName evidence="1">Uncharacterized protein</fullName>
    </submittedName>
</protein>
<comment type="caution">
    <text evidence="1">The sequence shown here is derived from an EMBL/GenBank/DDBJ whole genome shotgun (WGS) entry which is preliminary data.</text>
</comment>
<dbReference type="AlphaFoldDB" id="A0A938WXN3"/>
<name>A0A938WXN3_9BACT</name>
<dbReference type="Proteomes" id="UP000706891">
    <property type="component" value="Unassembled WGS sequence"/>
</dbReference>
<reference evidence="1" key="2">
    <citation type="journal article" date="2021" name="Sci. Rep.">
        <title>The distribution of antibiotic resistance genes in chicken gut microbiota commensals.</title>
        <authorList>
            <person name="Juricova H."/>
            <person name="Matiasovicova J."/>
            <person name="Kubasova T."/>
            <person name="Cejkova D."/>
            <person name="Rychlik I."/>
        </authorList>
    </citation>
    <scope>NUCLEOTIDE SEQUENCE</scope>
    <source>
        <strain evidence="1">An824</strain>
    </source>
</reference>
<keyword evidence="2" id="KW-1185">Reference proteome</keyword>
<organism evidence="1 2">
    <name type="scientific">Marseilla massiliensis</name>
    <dbReference type="NCBI Taxonomy" id="1841864"/>
    <lineage>
        <taxon>Bacteria</taxon>
        <taxon>Pseudomonadati</taxon>
        <taxon>Bacteroidota</taxon>
        <taxon>Bacteroidia</taxon>
        <taxon>Bacteroidales</taxon>
        <taxon>Prevotellaceae</taxon>
        <taxon>Marseilla</taxon>
    </lineage>
</organism>
<accession>A0A938WXN3</accession>